<dbReference type="InterPro" id="IPR020568">
    <property type="entry name" value="Ribosomal_Su5_D2-typ_SF"/>
</dbReference>
<dbReference type="GO" id="GO:0003924">
    <property type="term" value="F:GTPase activity"/>
    <property type="evidence" value="ECO:0007669"/>
    <property type="project" value="InterPro"/>
</dbReference>
<dbReference type="InterPro" id="IPR035655">
    <property type="entry name" value="U5-116kDa_C"/>
</dbReference>
<dbReference type="Pfam" id="PF03764">
    <property type="entry name" value="EFG_IV"/>
    <property type="match status" value="1"/>
</dbReference>
<dbReference type="Gene3D" id="2.40.30.10">
    <property type="entry name" value="Translation factors"/>
    <property type="match status" value="1"/>
</dbReference>
<sequence>MDLDLYDEFGNYIGPDIEAEEEADREEIQEDDFDEDEEMENGVNGGLQVSKTIDMDDDDVPRNQIVLHEDKKYYPTAQEVYGADVETIVQEEDTQPLTKPIIEPVKHRKFFVQEKEVPETTYSLEYMLNLMENPNLIRNVAIAGHLHHGKTNLLDCLIEQTHPNLIKKAERDIRYTDTLITEIERGVTIKTKPVSLVLQDSREKSFVVNIMDTPGHVNFADEVCAAFRICDGVLLVVDAHEGVLLNTERIVKLALQERLPIVLCINKLDRLVLELKLPPNDAYFKIRHIIDEVNGLIQLYSEDANAPLLSPSAGNICFASPQFSLCFTLKSFATLYGEAYGNSFDADEFARRLWGDIYFNRKTRKFQKKPVVSGGPRSFVEFILEPLYKIIAQVVGDVDVAIDGLMDHLNISLTRDEQKENIRPLLRIVFQKFIGEFTGLVDMLVKFIPSPVENALAKIEQAYSGPLKDRDGNYSPLVAAMIECDPEGPLMVHTVKNYSTQDATSFHILGRVFSGTISENQPVKILGENYSLNDEEDSRVLTAGKLWIHESRYKIQVTSATPGCWVLIEGVDEPIVKTSTITDPDQQEDLYIFRPLRFNAASVVKIACEPVNPSELPKMLEGLRKVNKSYPLLSTKVEESGEHVVLGTGELYLDCVMHDLRKMYSEIDIKVADPVVTFCETVVETSSLKCFAETPNKRNKITMIAEPLEKGLAEDIETEVVSMGWRDKKRLGEFFQTKYDWDLLAARSIWAFGPDATGPNVLVDDTLPSEVDKTMLRDIRDSVVQGFQWAAREGPLCEEPIRNVKFKILDAVVAQEAIARGGGQIIPTARRVAYSAFLMATPRLMEPYLYVEVIAPADCVSPLYTVLARRRGHVTSDAPLPGSPLYTIKAFLPAIDSFGFETDLRTHTQGQAFCQAVFHHWQIVPGDPMDKSIIIKPLEPQPAPHLAREFMLKTRRRKGLSEDVSINKFFDDPMLLELAKQDYGLSYAM</sequence>
<dbReference type="PRINTS" id="PR00315">
    <property type="entry name" value="ELONGATNFCT"/>
</dbReference>
<evidence type="ECO:0000256" key="5">
    <source>
        <dbReference type="ARBA" id="ARBA00023187"/>
    </source>
</evidence>
<dbReference type="EMBL" id="MTYJ01000322">
    <property type="protein sequence ID" value="OWA53453.1"/>
    <property type="molecule type" value="Genomic_DNA"/>
</dbReference>
<evidence type="ECO:0000259" key="8">
    <source>
        <dbReference type="PROSITE" id="PS51722"/>
    </source>
</evidence>
<comment type="caution">
    <text evidence="9">The sequence shown here is derived from an EMBL/GenBank/DDBJ whole genome shotgun (WGS) entry which is preliminary data.</text>
</comment>
<keyword evidence="5" id="KW-0508">mRNA splicing</keyword>
<dbReference type="FunFam" id="3.30.70.870:FF:000002">
    <property type="entry name" value="Translation elongation factor 2"/>
    <property type="match status" value="1"/>
</dbReference>
<dbReference type="PANTHER" id="PTHR42908:SF6">
    <property type="entry name" value="116 KDA U5 SMALL NUCLEAR RIBONUCLEOPROTEIN COMPONENT"/>
    <property type="match status" value="1"/>
</dbReference>
<dbReference type="InterPro" id="IPR044121">
    <property type="entry name" value="Snu114_GTP-bd"/>
</dbReference>
<reference evidence="10" key="1">
    <citation type="submission" date="2017-01" db="EMBL/GenBank/DDBJ databases">
        <title>Comparative genomics of anhydrobiosis in the tardigrade Hypsibius dujardini.</title>
        <authorList>
            <person name="Yoshida Y."/>
            <person name="Koutsovoulos G."/>
            <person name="Laetsch D."/>
            <person name="Stevens L."/>
            <person name="Kumar S."/>
            <person name="Horikawa D."/>
            <person name="Ishino K."/>
            <person name="Komine S."/>
            <person name="Tomita M."/>
            <person name="Blaxter M."/>
            <person name="Arakawa K."/>
        </authorList>
    </citation>
    <scope>NUCLEOTIDE SEQUENCE [LARGE SCALE GENOMIC DNA]</scope>
    <source>
        <strain evidence="10">Z151</strain>
    </source>
</reference>
<dbReference type="SMART" id="SM00889">
    <property type="entry name" value="EFG_IV"/>
    <property type="match status" value="1"/>
</dbReference>
<evidence type="ECO:0000256" key="6">
    <source>
        <dbReference type="ARBA" id="ARBA00023242"/>
    </source>
</evidence>
<dbReference type="OrthoDB" id="364892at2759"/>
<dbReference type="GO" id="GO:0046540">
    <property type="term" value="C:U4/U6 x U5 tri-snRNP complex"/>
    <property type="evidence" value="ECO:0007669"/>
    <property type="project" value="TreeGrafter"/>
</dbReference>
<dbReference type="InterPro" id="IPR014721">
    <property type="entry name" value="Ribsml_uS5_D2-typ_fold_subgr"/>
</dbReference>
<feature type="compositionally biased region" description="Acidic residues" evidence="7">
    <location>
        <begin position="17"/>
        <end position="40"/>
    </location>
</feature>
<keyword evidence="9" id="KW-0687">Ribonucleoprotein</keyword>
<keyword evidence="4" id="KW-0342">GTP-binding</keyword>
<keyword evidence="6" id="KW-0539">Nucleus</keyword>
<evidence type="ECO:0000313" key="10">
    <source>
        <dbReference type="Proteomes" id="UP000192578"/>
    </source>
</evidence>
<dbReference type="FunFam" id="3.40.50.300:FF:000646">
    <property type="entry name" value="U5 small nuclear ribonucleoprotein component"/>
    <property type="match status" value="1"/>
</dbReference>
<dbReference type="Gene3D" id="3.30.70.240">
    <property type="match status" value="1"/>
</dbReference>
<dbReference type="SUPFAM" id="SSF54211">
    <property type="entry name" value="Ribosomal protein S5 domain 2-like"/>
    <property type="match status" value="1"/>
</dbReference>
<dbReference type="InterPro" id="IPR004161">
    <property type="entry name" value="EFTu-like_2"/>
</dbReference>
<dbReference type="InterPro" id="IPR009000">
    <property type="entry name" value="Transl_B-barrel_sf"/>
</dbReference>
<dbReference type="GO" id="GO:0030623">
    <property type="term" value="F:U5 snRNA binding"/>
    <property type="evidence" value="ECO:0007669"/>
    <property type="project" value="TreeGrafter"/>
</dbReference>
<dbReference type="FunFam" id="3.90.1430.10:FF:000001">
    <property type="entry name" value="116 kDa U5 small nuclear ribonucleoprotein component"/>
    <property type="match status" value="1"/>
</dbReference>
<proteinExistence type="predicted"/>
<dbReference type="GO" id="GO:0071007">
    <property type="term" value="C:U2-type catalytic step 2 spliceosome"/>
    <property type="evidence" value="ECO:0007669"/>
    <property type="project" value="TreeGrafter"/>
</dbReference>
<dbReference type="Pfam" id="PF03144">
    <property type="entry name" value="GTP_EFTU_D2"/>
    <property type="match status" value="1"/>
</dbReference>
<evidence type="ECO:0000313" key="9">
    <source>
        <dbReference type="EMBL" id="OWA53453.1"/>
    </source>
</evidence>
<dbReference type="InterPro" id="IPR005225">
    <property type="entry name" value="Small_GTP-bd"/>
</dbReference>
<evidence type="ECO:0000256" key="7">
    <source>
        <dbReference type="SAM" id="MobiDB-lite"/>
    </source>
</evidence>
<gene>
    <name evidence="9" type="ORF">BV898_17881</name>
</gene>
<accession>A0A9X6NIQ4</accession>
<comment type="subcellular location">
    <subcellularLocation>
        <location evidence="1">Nucleus</location>
    </subcellularLocation>
</comment>
<dbReference type="SUPFAM" id="SSF52540">
    <property type="entry name" value="P-loop containing nucleoside triphosphate hydrolases"/>
    <property type="match status" value="1"/>
</dbReference>
<dbReference type="SUPFAM" id="SSF50447">
    <property type="entry name" value="Translation proteins"/>
    <property type="match status" value="1"/>
</dbReference>
<keyword evidence="2" id="KW-0507">mRNA processing</keyword>
<dbReference type="SMART" id="SM00838">
    <property type="entry name" value="EFG_C"/>
    <property type="match status" value="1"/>
</dbReference>
<dbReference type="FunFam" id="3.30.230.10:FF:000009">
    <property type="entry name" value="116 kDa U5 small nuclear ribonucleoprotein component"/>
    <property type="match status" value="1"/>
</dbReference>
<dbReference type="FunFam" id="3.30.70.240:FF:000004">
    <property type="entry name" value="116 kDa U5 small nuclear ribonucleoprotein"/>
    <property type="match status" value="1"/>
</dbReference>
<dbReference type="GO" id="GO:0005525">
    <property type="term" value="F:GTP binding"/>
    <property type="evidence" value="ECO:0007669"/>
    <property type="project" value="UniProtKB-KW"/>
</dbReference>
<dbReference type="FunFam" id="2.40.30.10:FF:000029">
    <property type="entry name" value="116 kDa U5 small nuclear ribonucleoprotein component"/>
    <property type="match status" value="1"/>
</dbReference>
<evidence type="ECO:0000256" key="3">
    <source>
        <dbReference type="ARBA" id="ARBA00022741"/>
    </source>
</evidence>
<name>A0A9X6NIQ4_HYPEX</name>
<dbReference type="InterPro" id="IPR000640">
    <property type="entry name" value="EFG_V-like"/>
</dbReference>
<dbReference type="Proteomes" id="UP000192578">
    <property type="component" value="Unassembled WGS sequence"/>
</dbReference>
<dbReference type="InterPro" id="IPR005517">
    <property type="entry name" value="Transl_elong_EFG/EF2_IV"/>
</dbReference>
<dbReference type="GO" id="GO:0000398">
    <property type="term" value="P:mRNA splicing, via spliceosome"/>
    <property type="evidence" value="ECO:0007669"/>
    <property type="project" value="TreeGrafter"/>
</dbReference>
<dbReference type="CDD" id="cd04167">
    <property type="entry name" value="Snu114p"/>
    <property type="match status" value="1"/>
</dbReference>
<dbReference type="SUPFAM" id="SSF54980">
    <property type="entry name" value="EF-G C-terminal domain-like"/>
    <property type="match status" value="2"/>
</dbReference>
<dbReference type="Pfam" id="PF16004">
    <property type="entry name" value="EFTUD2"/>
    <property type="match status" value="1"/>
</dbReference>
<dbReference type="CDD" id="cd16264">
    <property type="entry name" value="snRNP_III"/>
    <property type="match status" value="1"/>
</dbReference>
<dbReference type="InterPro" id="IPR035647">
    <property type="entry name" value="EFG_III/V"/>
</dbReference>
<dbReference type="InterPro" id="IPR000795">
    <property type="entry name" value="T_Tr_GTP-bd_dom"/>
</dbReference>
<evidence type="ECO:0000256" key="4">
    <source>
        <dbReference type="ARBA" id="ARBA00023134"/>
    </source>
</evidence>
<dbReference type="InterPro" id="IPR031950">
    <property type="entry name" value="EFTUD2_N"/>
</dbReference>
<dbReference type="Gene3D" id="3.90.1430.10">
    <property type="entry name" value="Yeast translation eEF2 (G' domain)"/>
    <property type="match status" value="1"/>
</dbReference>
<dbReference type="CDD" id="cd01683">
    <property type="entry name" value="EF2_IV_snRNP"/>
    <property type="match status" value="1"/>
</dbReference>
<dbReference type="PANTHER" id="PTHR42908">
    <property type="entry name" value="TRANSLATION ELONGATION FACTOR-RELATED"/>
    <property type="match status" value="1"/>
</dbReference>
<evidence type="ECO:0000256" key="1">
    <source>
        <dbReference type="ARBA" id="ARBA00004123"/>
    </source>
</evidence>
<keyword evidence="3" id="KW-0547">Nucleotide-binding</keyword>
<dbReference type="GO" id="GO:0005829">
    <property type="term" value="C:cytosol"/>
    <property type="evidence" value="ECO:0007669"/>
    <property type="project" value="TreeGrafter"/>
</dbReference>
<organism evidence="9 10">
    <name type="scientific">Hypsibius exemplaris</name>
    <name type="common">Freshwater tardigrade</name>
    <dbReference type="NCBI Taxonomy" id="2072580"/>
    <lineage>
        <taxon>Eukaryota</taxon>
        <taxon>Metazoa</taxon>
        <taxon>Ecdysozoa</taxon>
        <taxon>Tardigrada</taxon>
        <taxon>Eutardigrada</taxon>
        <taxon>Parachela</taxon>
        <taxon>Hypsibioidea</taxon>
        <taxon>Hypsibiidae</taxon>
        <taxon>Hypsibius</taxon>
    </lineage>
</organism>
<dbReference type="CDD" id="cd04098">
    <property type="entry name" value="eEF2_C_snRNP"/>
    <property type="match status" value="1"/>
</dbReference>
<feature type="region of interest" description="Disordered" evidence="7">
    <location>
        <begin position="1"/>
        <end position="42"/>
    </location>
</feature>
<dbReference type="NCBIfam" id="TIGR00231">
    <property type="entry name" value="small_GTP"/>
    <property type="match status" value="1"/>
</dbReference>
<dbReference type="InterPro" id="IPR027417">
    <property type="entry name" value="P-loop_NTPase"/>
</dbReference>
<dbReference type="Pfam" id="PF00679">
    <property type="entry name" value="EFG_C"/>
    <property type="match status" value="1"/>
</dbReference>
<dbReference type="PROSITE" id="PS51722">
    <property type="entry name" value="G_TR_2"/>
    <property type="match status" value="1"/>
</dbReference>
<evidence type="ECO:0000256" key="2">
    <source>
        <dbReference type="ARBA" id="ARBA00022664"/>
    </source>
</evidence>
<dbReference type="Gene3D" id="3.40.50.300">
    <property type="entry name" value="P-loop containing nucleotide triphosphate hydrolases"/>
    <property type="match status" value="1"/>
</dbReference>
<dbReference type="Gene3D" id="3.30.70.870">
    <property type="entry name" value="Elongation Factor G (Translational Gtpase), domain 3"/>
    <property type="match status" value="1"/>
</dbReference>
<keyword evidence="10" id="KW-1185">Reference proteome</keyword>
<dbReference type="Pfam" id="PF00009">
    <property type="entry name" value="GTP_EFTU"/>
    <property type="match status" value="1"/>
</dbReference>
<dbReference type="CDD" id="cd04090">
    <property type="entry name" value="EF2_II_snRNP"/>
    <property type="match status" value="1"/>
</dbReference>
<feature type="domain" description="Tr-type G" evidence="8">
    <location>
        <begin position="135"/>
        <end position="419"/>
    </location>
</feature>
<dbReference type="Gene3D" id="3.30.230.10">
    <property type="match status" value="1"/>
</dbReference>
<dbReference type="AlphaFoldDB" id="A0A9X6NIQ4"/>
<protein>
    <submittedName>
        <fullName evidence="9">116 kDa U5 small nuclear ribonucleoprotein component</fullName>
    </submittedName>
</protein>